<protein>
    <submittedName>
        <fullName evidence="2">Uncharacterized protein</fullName>
    </submittedName>
</protein>
<feature type="compositionally biased region" description="Basic and acidic residues" evidence="1">
    <location>
        <begin position="95"/>
        <end position="105"/>
    </location>
</feature>
<evidence type="ECO:0000256" key="1">
    <source>
        <dbReference type="SAM" id="MobiDB-lite"/>
    </source>
</evidence>
<sequence>MVIYGDGNKVIGNVLDKTPIIVRNGNTTQDKATKKLSSGKYGHPAAHNTLVAANQVVDSYIGVGVRVPGGGNYSGFPAEDTELEGNLPQGIQDRIKEGEEKDTVKKGRYNGEVSPTVELTPADVGPKAPESASLTE</sequence>
<keyword evidence="3" id="KW-1185">Reference proteome</keyword>
<reference evidence="2 3" key="1">
    <citation type="journal article" date="2014" name="Nature">
        <title>An environmental bacterial taxon with a large and distinct metabolic repertoire.</title>
        <authorList>
            <person name="Wilson M.C."/>
            <person name="Mori T."/>
            <person name="Ruckert C."/>
            <person name="Uria A.R."/>
            <person name="Helf M.J."/>
            <person name="Takada K."/>
            <person name="Gernert C."/>
            <person name="Steffens U.A."/>
            <person name="Heycke N."/>
            <person name="Schmitt S."/>
            <person name="Rinke C."/>
            <person name="Helfrich E.J."/>
            <person name="Brachmann A.O."/>
            <person name="Gurgui C."/>
            <person name="Wakimoto T."/>
            <person name="Kracht M."/>
            <person name="Crusemann M."/>
            <person name="Hentschel U."/>
            <person name="Abe I."/>
            <person name="Matsunaga S."/>
            <person name="Kalinowski J."/>
            <person name="Takeyama H."/>
            <person name="Piel J."/>
        </authorList>
    </citation>
    <scope>NUCLEOTIDE SEQUENCE [LARGE SCALE GENOMIC DNA]</scope>
    <source>
        <strain evidence="3">TSY1</strain>
    </source>
</reference>
<comment type="caution">
    <text evidence="2">The sequence shown here is derived from an EMBL/GenBank/DDBJ whole genome shotgun (WGS) entry which is preliminary data.</text>
</comment>
<gene>
    <name evidence="2" type="ORF">ETSY1_17830</name>
</gene>
<proteinExistence type="predicted"/>
<evidence type="ECO:0000313" key="3">
    <source>
        <dbReference type="Proteomes" id="UP000019141"/>
    </source>
</evidence>
<dbReference type="HOGENOM" id="CLU_1871616_0_0_7"/>
<evidence type="ECO:0000313" key="2">
    <source>
        <dbReference type="EMBL" id="ETW98665.1"/>
    </source>
</evidence>
<accession>W4LLR4</accession>
<name>W4LLR4_ENTF1</name>
<dbReference type="EMBL" id="AZHW01000532">
    <property type="protein sequence ID" value="ETW98665.1"/>
    <property type="molecule type" value="Genomic_DNA"/>
</dbReference>
<dbReference type="Proteomes" id="UP000019141">
    <property type="component" value="Unassembled WGS sequence"/>
</dbReference>
<organism evidence="2 3">
    <name type="scientific">Entotheonella factor</name>
    <dbReference type="NCBI Taxonomy" id="1429438"/>
    <lineage>
        <taxon>Bacteria</taxon>
        <taxon>Pseudomonadati</taxon>
        <taxon>Nitrospinota/Tectimicrobiota group</taxon>
        <taxon>Candidatus Tectimicrobiota</taxon>
        <taxon>Candidatus Entotheonellia</taxon>
        <taxon>Candidatus Entotheonellales</taxon>
        <taxon>Candidatus Entotheonellaceae</taxon>
        <taxon>Candidatus Entotheonella</taxon>
    </lineage>
</organism>
<dbReference type="AlphaFoldDB" id="W4LLR4"/>
<feature type="region of interest" description="Disordered" evidence="1">
    <location>
        <begin position="95"/>
        <end position="136"/>
    </location>
</feature>